<accession>A0AAE1UDZ3</accession>
<sequence>MEEWEQYFLRNPAPQGFNASCDQLKKFCGQHAGHHPIALVTSGGTTVPLERNTVRFVDNFSAGTRGAASTEYFLAQGYAVIFLHREKSVVPFFRHLNPSFLLNSLQENSEGGLQLLPQHSSQVYPIWKNYQRIMSEERLLFLTFTSLSDYLWLLRATTQYLQQLAPSSLLYLAAAVSDFYIPQDQMAEHKIQSASGPLTVTLQLVPKMLSPLVSLWGPDLFVASFKLETDSEKLIEKATGALKRYKHKLVIGNLLQTRRTEVTLVAEEQSHVVKLTQLQQQEGVEIEKFIVEEVCGCHKKFT</sequence>
<protein>
    <recommendedName>
        <fullName evidence="2">DNA/pantothenate metabolism flavoprotein C-terminal domain-containing protein</fullName>
    </recommendedName>
</protein>
<evidence type="ECO:0000313" key="4">
    <source>
        <dbReference type="Proteomes" id="UP001292094"/>
    </source>
</evidence>
<proteinExistence type="inferred from homology"/>
<dbReference type="Gene3D" id="3.40.50.10300">
    <property type="entry name" value="CoaB-like"/>
    <property type="match status" value="1"/>
</dbReference>
<dbReference type="Proteomes" id="UP001292094">
    <property type="component" value="Unassembled WGS sequence"/>
</dbReference>
<dbReference type="SUPFAM" id="SSF102645">
    <property type="entry name" value="CoaB-like"/>
    <property type="match status" value="1"/>
</dbReference>
<dbReference type="EMBL" id="JAWZYT010001127">
    <property type="protein sequence ID" value="KAK4315229.1"/>
    <property type="molecule type" value="Genomic_DNA"/>
</dbReference>
<keyword evidence="4" id="KW-1185">Reference proteome</keyword>
<gene>
    <name evidence="3" type="ORF">Pmani_013535</name>
</gene>
<feature type="domain" description="DNA/pantothenate metabolism flavoprotein C-terminal" evidence="2">
    <location>
        <begin position="161"/>
        <end position="270"/>
    </location>
</feature>
<name>A0AAE1UDZ3_9EUCA</name>
<dbReference type="AlphaFoldDB" id="A0AAE1UDZ3"/>
<dbReference type="Pfam" id="PF04127">
    <property type="entry name" value="DFP"/>
    <property type="match status" value="1"/>
</dbReference>
<comment type="similarity">
    <text evidence="1">Belongs to the PPC synthetase family.</text>
</comment>
<evidence type="ECO:0000313" key="3">
    <source>
        <dbReference type="EMBL" id="KAK4315229.1"/>
    </source>
</evidence>
<dbReference type="PANTHER" id="PTHR12290">
    <property type="entry name" value="CORNICHON-RELATED"/>
    <property type="match status" value="1"/>
</dbReference>
<dbReference type="GO" id="GO:0015937">
    <property type="term" value="P:coenzyme A biosynthetic process"/>
    <property type="evidence" value="ECO:0007669"/>
    <property type="project" value="UniProtKB-ARBA"/>
</dbReference>
<dbReference type="InterPro" id="IPR035929">
    <property type="entry name" value="CoaB-like_sf"/>
</dbReference>
<reference evidence="3" key="1">
    <citation type="submission" date="2023-11" db="EMBL/GenBank/DDBJ databases">
        <title>Genome assemblies of two species of porcelain crab, Petrolisthes cinctipes and Petrolisthes manimaculis (Anomura: Porcellanidae).</title>
        <authorList>
            <person name="Angst P."/>
        </authorList>
    </citation>
    <scope>NUCLEOTIDE SEQUENCE</scope>
    <source>
        <strain evidence="3">PB745_02</strain>
        <tissue evidence="3">Gill</tissue>
    </source>
</reference>
<evidence type="ECO:0000256" key="1">
    <source>
        <dbReference type="ARBA" id="ARBA00005703"/>
    </source>
</evidence>
<organism evidence="3 4">
    <name type="scientific">Petrolisthes manimaculis</name>
    <dbReference type="NCBI Taxonomy" id="1843537"/>
    <lineage>
        <taxon>Eukaryota</taxon>
        <taxon>Metazoa</taxon>
        <taxon>Ecdysozoa</taxon>
        <taxon>Arthropoda</taxon>
        <taxon>Crustacea</taxon>
        <taxon>Multicrustacea</taxon>
        <taxon>Malacostraca</taxon>
        <taxon>Eumalacostraca</taxon>
        <taxon>Eucarida</taxon>
        <taxon>Decapoda</taxon>
        <taxon>Pleocyemata</taxon>
        <taxon>Anomura</taxon>
        <taxon>Galatheoidea</taxon>
        <taxon>Porcellanidae</taxon>
        <taxon>Petrolisthes</taxon>
    </lineage>
</organism>
<dbReference type="GO" id="GO:0003824">
    <property type="term" value="F:catalytic activity"/>
    <property type="evidence" value="ECO:0007669"/>
    <property type="project" value="UniProtKB-ARBA"/>
</dbReference>
<evidence type="ECO:0000259" key="2">
    <source>
        <dbReference type="Pfam" id="PF04127"/>
    </source>
</evidence>
<dbReference type="InterPro" id="IPR007085">
    <property type="entry name" value="DNA/pantothenate-metab_flavo_C"/>
</dbReference>
<comment type="caution">
    <text evidence="3">The sequence shown here is derived from an EMBL/GenBank/DDBJ whole genome shotgun (WGS) entry which is preliminary data.</text>
</comment>